<evidence type="ECO:0000256" key="1">
    <source>
        <dbReference type="ARBA" id="ARBA00004370"/>
    </source>
</evidence>
<dbReference type="Gene3D" id="3.40.50.10140">
    <property type="entry name" value="Toll/interleukin-1 receptor homology (TIR) domain"/>
    <property type="match status" value="1"/>
</dbReference>
<organism evidence="7 8">
    <name type="scientific">Sciurus carolinensis</name>
    <name type="common">Eastern gray squirrel</name>
    <dbReference type="NCBI Taxonomy" id="30640"/>
    <lineage>
        <taxon>Eukaryota</taxon>
        <taxon>Metazoa</taxon>
        <taxon>Chordata</taxon>
        <taxon>Craniata</taxon>
        <taxon>Vertebrata</taxon>
        <taxon>Euteleostomi</taxon>
        <taxon>Mammalia</taxon>
        <taxon>Eutheria</taxon>
        <taxon>Euarchontoglires</taxon>
        <taxon>Glires</taxon>
        <taxon>Rodentia</taxon>
        <taxon>Sciuromorpha</taxon>
        <taxon>Sciuridae</taxon>
        <taxon>Sciurinae</taxon>
        <taxon>Sciurini</taxon>
        <taxon>Sciurus</taxon>
    </lineage>
</organism>
<evidence type="ECO:0000256" key="2">
    <source>
        <dbReference type="ARBA" id="ARBA00022692"/>
    </source>
</evidence>
<accession>A0AA41N591</accession>
<evidence type="ECO:0000256" key="5">
    <source>
        <dbReference type="ARBA" id="ARBA00023136"/>
    </source>
</evidence>
<dbReference type="GO" id="GO:0038023">
    <property type="term" value="F:signaling receptor activity"/>
    <property type="evidence" value="ECO:0007669"/>
    <property type="project" value="TreeGrafter"/>
</dbReference>
<dbReference type="PROSITE" id="PS50104">
    <property type="entry name" value="TIR"/>
    <property type="match status" value="1"/>
</dbReference>
<evidence type="ECO:0000313" key="8">
    <source>
        <dbReference type="Proteomes" id="UP001166674"/>
    </source>
</evidence>
<evidence type="ECO:0000256" key="3">
    <source>
        <dbReference type="ARBA" id="ARBA00022729"/>
    </source>
</evidence>
<keyword evidence="3" id="KW-0732">Signal</keyword>
<dbReference type="PANTHER" id="PTHR24365:SF525">
    <property type="entry name" value="TOLL-LIKE RECEPTOR 5"/>
    <property type="match status" value="1"/>
</dbReference>
<dbReference type="SMART" id="SM00255">
    <property type="entry name" value="TIR"/>
    <property type="match status" value="1"/>
</dbReference>
<dbReference type="PANTHER" id="PTHR24365">
    <property type="entry name" value="TOLL-LIKE RECEPTOR"/>
    <property type="match status" value="1"/>
</dbReference>
<keyword evidence="2" id="KW-0812">Transmembrane</keyword>
<keyword evidence="4" id="KW-1133">Transmembrane helix</keyword>
<sequence>MQLETLDVSENDWTMAITGNFSNAIRGSQTSSLILTYHIMGSGFGFQNIKDPDENTFSGLDRSSVAAQRLLCNDHLQRIEPDRYRYDAYFCFSSKDFEWVQNALLKHLDTQYSDQNRFHLYSKEKYFVSRENHIAIIQAAIWNSRKIICLVSRHFLRDGWCLEAFSYVQSRCLSDLSSVLIMVVVGSLSQYQLMKYQSTRGFIQKQQYLKWPKDVQDVGWVLNKLSQHILKKEKERKKTIVFNCKL</sequence>
<dbReference type="AlphaFoldDB" id="A0AA41N591"/>
<dbReference type="SUPFAM" id="SSF52200">
    <property type="entry name" value="Toll/Interleukin receptor TIR domain"/>
    <property type="match status" value="1"/>
</dbReference>
<evidence type="ECO:0000256" key="4">
    <source>
        <dbReference type="ARBA" id="ARBA00022989"/>
    </source>
</evidence>
<name>A0AA41N591_SCICA</name>
<evidence type="ECO:0000313" key="7">
    <source>
        <dbReference type="EMBL" id="MBZ3884043.1"/>
    </source>
</evidence>
<comment type="caution">
    <text evidence="7">The sequence shown here is derived from an EMBL/GenBank/DDBJ whole genome shotgun (WGS) entry which is preliminary data.</text>
</comment>
<proteinExistence type="predicted"/>
<dbReference type="Pfam" id="PF01582">
    <property type="entry name" value="TIR"/>
    <property type="match status" value="1"/>
</dbReference>
<dbReference type="GO" id="GO:0002224">
    <property type="term" value="P:toll-like receptor signaling pathway"/>
    <property type="evidence" value="ECO:0007669"/>
    <property type="project" value="TreeGrafter"/>
</dbReference>
<feature type="domain" description="TIR" evidence="6">
    <location>
        <begin position="84"/>
        <end position="229"/>
    </location>
</feature>
<keyword evidence="8" id="KW-1185">Reference proteome</keyword>
<reference evidence="7" key="1">
    <citation type="submission" date="2020-03" db="EMBL/GenBank/DDBJ databases">
        <title>Studies in the Genomics of Life Span.</title>
        <authorList>
            <person name="Glass D."/>
        </authorList>
    </citation>
    <scope>NUCLEOTIDE SEQUENCE</scope>
    <source>
        <strain evidence="7">SUZIE</strain>
        <tissue evidence="7">Muscle</tissue>
    </source>
</reference>
<dbReference type="GO" id="GO:0006954">
    <property type="term" value="P:inflammatory response"/>
    <property type="evidence" value="ECO:0007669"/>
    <property type="project" value="TreeGrafter"/>
</dbReference>
<gene>
    <name evidence="7" type="ORF">SUZIE_175965</name>
</gene>
<dbReference type="EMBL" id="JAATJV010391111">
    <property type="protein sequence ID" value="MBZ3884043.1"/>
    <property type="molecule type" value="Genomic_DNA"/>
</dbReference>
<dbReference type="Proteomes" id="UP001166674">
    <property type="component" value="Unassembled WGS sequence"/>
</dbReference>
<keyword evidence="7" id="KW-0675">Receptor</keyword>
<dbReference type="GO" id="GO:0005886">
    <property type="term" value="C:plasma membrane"/>
    <property type="evidence" value="ECO:0007669"/>
    <property type="project" value="TreeGrafter"/>
</dbReference>
<dbReference type="InterPro" id="IPR000157">
    <property type="entry name" value="TIR_dom"/>
</dbReference>
<comment type="subcellular location">
    <subcellularLocation>
        <location evidence="1">Membrane</location>
    </subcellularLocation>
</comment>
<keyword evidence="5" id="KW-0472">Membrane</keyword>
<dbReference type="InterPro" id="IPR035897">
    <property type="entry name" value="Toll_tir_struct_dom_sf"/>
</dbReference>
<protein>
    <submittedName>
        <fullName evidence="7">Toll-like receptor 5</fullName>
    </submittedName>
</protein>
<evidence type="ECO:0000259" key="6">
    <source>
        <dbReference type="PROSITE" id="PS50104"/>
    </source>
</evidence>